<dbReference type="Proteomes" id="UP001172457">
    <property type="component" value="Chromosome 2"/>
</dbReference>
<keyword evidence="4" id="KW-0460">Magnesium</keyword>
<dbReference type="AlphaFoldDB" id="A0AA38TN39"/>
<name>A0AA38TN39_9ASTR</name>
<evidence type="ECO:0000256" key="4">
    <source>
        <dbReference type="ARBA" id="ARBA00022842"/>
    </source>
</evidence>
<gene>
    <name evidence="5" type="ORF">OSB04_005173</name>
</gene>
<evidence type="ECO:0000256" key="3">
    <source>
        <dbReference type="ARBA" id="ARBA00022801"/>
    </source>
</evidence>
<dbReference type="Gene3D" id="3.40.50.1000">
    <property type="entry name" value="HAD superfamily/HAD-like"/>
    <property type="match status" value="1"/>
</dbReference>
<dbReference type="InterPro" id="IPR036412">
    <property type="entry name" value="HAD-like_sf"/>
</dbReference>
<evidence type="ECO:0008006" key="7">
    <source>
        <dbReference type="Google" id="ProtNLM"/>
    </source>
</evidence>
<protein>
    <recommendedName>
        <fullName evidence="7">5'-nucleotidase</fullName>
    </recommendedName>
</protein>
<keyword evidence="2" id="KW-0479">Metal-binding</keyword>
<dbReference type="InterPro" id="IPR008380">
    <property type="entry name" value="HAD-SF_hydro_IG_5-nucl"/>
</dbReference>
<dbReference type="PANTHER" id="PTHR12103">
    <property type="entry name" value="5'-NUCLEOTIDASE DOMAIN-CONTAINING"/>
    <property type="match status" value="1"/>
</dbReference>
<organism evidence="5 6">
    <name type="scientific">Centaurea solstitialis</name>
    <name type="common">yellow star-thistle</name>
    <dbReference type="NCBI Taxonomy" id="347529"/>
    <lineage>
        <taxon>Eukaryota</taxon>
        <taxon>Viridiplantae</taxon>
        <taxon>Streptophyta</taxon>
        <taxon>Embryophyta</taxon>
        <taxon>Tracheophyta</taxon>
        <taxon>Spermatophyta</taxon>
        <taxon>Magnoliopsida</taxon>
        <taxon>eudicotyledons</taxon>
        <taxon>Gunneridae</taxon>
        <taxon>Pentapetalae</taxon>
        <taxon>asterids</taxon>
        <taxon>campanulids</taxon>
        <taxon>Asterales</taxon>
        <taxon>Asteraceae</taxon>
        <taxon>Carduoideae</taxon>
        <taxon>Cardueae</taxon>
        <taxon>Centaureinae</taxon>
        <taxon>Centaurea</taxon>
    </lineage>
</organism>
<keyword evidence="6" id="KW-1185">Reference proteome</keyword>
<comment type="similarity">
    <text evidence="1">Belongs to the 5'(3')-deoxyribonucleotidase family.</text>
</comment>
<dbReference type="GO" id="GO:0008253">
    <property type="term" value="F:5'-nucleotidase activity"/>
    <property type="evidence" value="ECO:0007669"/>
    <property type="project" value="TreeGrafter"/>
</dbReference>
<dbReference type="GO" id="GO:0046872">
    <property type="term" value="F:metal ion binding"/>
    <property type="evidence" value="ECO:0007669"/>
    <property type="project" value="UniProtKB-KW"/>
</dbReference>
<dbReference type="SUPFAM" id="SSF56784">
    <property type="entry name" value="HAD-like"/>
    <property type="match status" value="1"/>
</dbReference>
<accession>A0AA38TN39</accession>
<dbReference type="InterPro" id="IPR023214">
    <property type="entry name" value="HAD_sf"/>
</dbReference>
<comment type="caution">
    <text evidence="5">The sequence shown here is derived from an EMBL/GenBank/DDBJ whole genome shotgun (WGS) entry which is preliminary data.</text>
</comment>
<dbReference type="EMBL" id="JARYMX010000002">
    <property type="protein sequence ID" value="KAJ9560013.1"/>
    <property type="molecule type" value="Genomic_DNA"/>
</dbReference>
<keyword evidence="3" id="KW-0378">Hydrolase</keyword>
<evidence type="ECO:0000256" key="1">
    <source>
        <dbReference type="ARBA" id="ARBA00009589"/>
    </source>
</evidence>
<reference evidence="5" key="1">
    <citation type="submission" date="2023-03" db="EMBL/GenBank/DDBJ databases">
        <title>Chromosome-scale reference genome and RAD-based genetic map of yellow starthistle (Centaurea solstitialis) reveal putative structural variation and QTLs associated with invader traits.</title>
        <authorList>
            <person name="Reatini B."/>
            <person name="Cang F.A."/>
            <person name="Jiang Q."/>
            <person name="Mckibben M.T.W."/>
            <person name="Barker M.S."/>
            <person name="Rieseberg L.H."/>
            <person name="Dlugosch K.M."/>
        </authorList>
    </citation>
    <scope>NUCLEOTIDE SEQUENCE</scope>
    <source>
        <strain evidence="5">CAN-66</strain>
        <tissue evidence="5">Leaf</tissue>
    </source>
</reference>
<proteinExistence type="inferred from homology"/>
<dbReference type="Pfam" id="PF05761">
    <property type="entry name" value="5_nucleotid"/>
    <property type="match status" value="1"/>
</dbReference>
<sequence>MDAYCTDGVMPEIRGTNGCEDGQVLALWASPEGRQNIDIGKQIFCNSAVNMKNIVAIGFDMDYTLAQYKPETFES</sequence>
<evidence type="ECO:0000256" key="2">
    <source>
        <dbReference type="ARBA" id="ARBA00022723"/>
    </source>
</evidence>
<dbReference type="PANTHER" id="PTHR12103:SF34">
    <property type="entry name" value="5'-NUCLEOTIDASE"/>
    <property type="match status" value="1"/>
</dbReference>
<evidence type="ECO:0000313" key="5">
    <source>
        <dbReference type="EMBL" id="KAJ9560013.1"/>
    </source>
</evidence>
<evidence type="ECO:0000313" key="6">
    <source>
        <dbReference type="Proteomes" id="UP001172457"/>
    </source>
</evidence>